<keyword evidence="6 10" id="KW-0720">Serine protease</keyword>
<dbReference type="Gene3D" id="1.20.58.1480">
    <property type="match status" value="1"/>
</dbReference>
<dbReference type="PIRSF" id="PIRSF001174">
    <property type="entry name" value="Lon_proteas"/>
    <property type="match status" value="1"/>
</dbReference>
<dbReference type="InterPro" id="IPR003111">
    <property type="entry name" value="Lon_prtase_N"/>
</dbReference>
<evidence type="ECO:0000256" key="6">
    <source>
        <dbReference type="ARBA" id="ARBA00022825"/>
    </source>
</evidence>
<comment type="subcellular location">
    <subcellularLocation>
        <location evidence="1 10 11">Cytoplasm</location>
    </subcellularLocation>
</comment>
<dbReference type="InterPro" id="IPR027065">
    <property type="entry name" value="Lon_Prtase"/>
</dbReference>
<dbReference type="RefSeq" id="WP_146982942.1">
    <property type="nucleotide sequence ID" value="NZ_VOSM01000013.1"/>
</dbReference>
<evidence type="ECO:0000256" key="9">
    <source>
        <dbReference type="ARBA" id="ARBA00050665"/>
    </source>
</evidence>
<dbReference type="InterPro" id="IPR004815">
    <property type="entry name" value="Lon_bac/euk-typ"/>
</dbReference>
<organism evidence="20 21">
    <name type="scientific">Lujinxingia vulgaris</name>
    <dbReference type="NCBI Taxonomy" id="2600176"/>
    <lineage>
        <taxon>Bacteria</taxon>
        <taxon>Deltaproteobacteria</taxon>
        <taxon>Bradymonadales</taxon>
        <taxon>Lujinxingiaceae</taxon>
        <taxon>Lujinxingia</taxon>
    </lineage>
</organism>
<dbReference type="PROSITE" id="PS51786">
    <property type="entry name" value="LON_PROTEOLYTIC"/>
    <property type="match status" value="1"/>
</dbReference>
<feature type="active site" evidence="10 12">
    <location>
        <position position="730"/>
    </location>
</feature>
<comment type="subunit">
    <text evidence="10 11">Homohexamer. Organized in a ring with a central cavity.</text>
</comment>
<keyword evidence="16" id="KW-0175">Coiled coil</keyword>
<evidence type="ECO:0000256" key="8">
    <source>
        <dbReference type="ARBA" id="ARBA00023016"/>
    </source>
</evidence>
<dbReference type="InterPro" id="IPR014721">
    <property type="entry name" value="Ribsml_uS5_D2-typ_fold_subgr"/>
</dbReference>
<dbReference type="SUPFAM" id="SSF88697">
    <property type="entry name" value="PUA domain-like"/>
    <property type="match status" value="1"/>
</dbReference>
<evidence type="ECO:0000256" key="14">
    <source>
        <dbReference type="PROSITE-ProRule" id="PRU01122"/>
    </source>
</evidence>
<keyword evidence="21" id="KW-1185">Reference proteome</keyword>
<evidence type="ECO:0000256" key="13">
    <source>
        <dbReference type="PIRSR" id="PIRSR001174-2"/>
    </source>
</evidence>
<feature type="domain" description="Lon proteolytic" evidence="18">
    <location>
        <begin position="600"/>
        <end position="781"/>
    </location>
</feature>
<evidence type="ECO:0000256" key="4">
    <source>
        <dbReference type="ARBA" id="ARBA00022741"/>
    </source>
</evidence>
<dbReference type="Pfam" id="PF22667">
    <property type="entry name" value="Lon_lid"/>
    <property type="match status" value="1"/>
</dbReference>
<gene>
    <name evidence="10" type="primary">lon</name>
    <name evidence="20" type="ORF">FRC98_18685</name>
</gene>
<dbReference type="PROSITE" id="PS01046">
    <property type="entry name" value="LON_SER"/>
    <property type="match status" value="1"/>
</dbReference>
<dbReference type="InterPro" id="IPR008268">
    <property type="entry name" value="Peptidase_S16_AS"/>
</dbReference>
<evidence type="ECO:0000256" key="5">
    <source>
        <dbReference type="ARBA" id="ARBA00022801"/>
    </source>
</evidence>
<dbReference type="GO" id="GO:0005737">
    <property type="term" value="C:cytoplasm"/>
    <property type="evidence" value="ECO:0007669"/>
    <property type="project" value="UniProtKB-SubCell"/>
</dbReference>
<feature type="binding site" evidence="10 13">
    <location>
        <begin position="363"/>
        <end position="370"/>
    </location>
    <ligand>
        <name>ATP</name>
        <dbReference type="ChEBI" id="CHEBI:30616"/>
    </ligand>
</feature>
<keyword evidence="3 10" id="KW-0645">Protease</keyword>
<dbReference type="Pfam" id="PF02190">
    <property type="entry name" value="LON_substr_bdg"/>
    <property type="match status" value="1"/>
</dbReference>
<evidence type="ECO:0000256" key="12">
    <source>
        <dbReference type="PIRSR" id="PIRSR001174-1"/>
    </source>
</evidence>
<dbReference type="NCBIfam" id="TIGR00763">
    <property type="entry name" value="lon"/>
    <property type="match status" value="1"/>
</dbReference>
<feature type="active site" evidence="10 12">
    <location>
        <position position="687"/>
    </location>
</feature>
<dbReference type="Pfam" id="PF00004">
    <property type="entry name" value="AAA"/>
    <property type="match status" value="1"/>
</dbReference>
<dbReference type="InterPro" id="IPR027417">
    <property type="entry name" value="P-loop_NTPase"/>
</dbReference>
<comment type="function">
    <text evidence="10">ATP-dependent serine protease that mediates the selective degradation of mutant and abnormal proteins as well as certain short-lived regulatory proteins. Required for cellular homeostasis and for survival from DNA damage and developmental changes induced by stress. Degrades polypeptides processively to yield small peptide fragments that are 5 to 10 amino acids long. Binds to DNA in a double-stranded, site-specific manner.</text>
</comment>
<evidence type="ECO:0000256" key="7">
    <source>
        <dbReference type="ARBA" id="ARBA00022840"/>
    </source>
</evidence>
<dbReference type="GO" id="GO:0034605">
    <property type="term" value="P:cellular response to heat"/>
    <property type="evidence" value="ECO:0007669"/>
    <property type="project" value="UniProtKB-UniRule"/>
</dbReference>
<keyword evidence="4 10" id="KW-0547">Nucleotide-binding</keyword>
<dbReference type="PROSITE" id="PS51787">
    <property type="entry name" value="LON_N"/>
    <property type="match status" value="1"/>
</dbReference>
<keyword evidence="2 10" id="KW-0963">Cytoplasm</keyword>
<dbReference type="GO" id="GO:0004176">
    <property type="term" value="F:ATP-dependent peptidase activity"/>
    <property type="evidence" value="ECO:0007669"/>
    <property type="project" value="UniProtKB-UniRule"/>
</dbReference>
<dbReference type="InterPro" id="IPR020568">
    <property type="entry name" value="Ribosomal_Su5_D2-typ_SF"/>
</dbReference>
<protein>
    <recommendedName>
        <fullName evidence="10 11">Lon protease</fullName>
        <ecNumber evidence="10 11">3.4.21.53</ecNumber>
    </recommendedName>
    <alternativeName>
        <fullName evidence="10">ATP-dependent protease La</fullName>
    </alternativeName>
</protein>
<evidence type="ECO:0000259" key="19">
    <source>
        <dbReference type="PROSITE" id="PS51787"/>
    </source>
</evidence>
<dbReference type="GO" id="GO:0016887">
    <property type="term" value="F:ATP hydrolysis activity"/>
    <property type="evidence" value="ECO:0007669"/>
    <property type="project" value="UniProtKB-UniRule"/>
</dbReference>
<dbReference type="OrthoDB" id="9803599at2"/>
<comment type="induction">
    <text evidence="10">By heat shock.</text>
</comment>
<dbReference type="SMART" id="SM00464">
    <property type="entry name" value="LON"/>
    <property type="match status" value="1"/>
</dbReference>
<dbReference type="GO" id="GO:0004252">
    <property type="term" value="F:serine-type endopeptidase activity"/>
    <property type="evidence" value="ECO:0007669"/>
    <property type="project" value="UniProtKB-UniRule"/>
</dbReference>
<dbReference type="NCBIfam" id="NF008053">
    <property type="entry name" value="PRK10787.1"/>
    <property type="match status" value="1"/>
</dbReference>
<sequence>MASSNEQRSGEESQATLPLLPLRDILVFPAMKVPLFVGRDKSIAALDEAMKRDRQIVLAAQKKAKTNEPTSDDIYEVATLATIDQLFRLPDGTVKVRVIGQQRVKLETYLENEDFFEVRFSLLEDQTSPLDDELQALLQTLRTSFAEYVDLNKRIPSEMIEEIARVKDPSLLADTIAAQLALKLSDKQSILEMLDVSERLRQLYELMQEEIELLKVEKKIRSRVKKQMERTQNDYYLNDMQGAMPKDPNDQNEFKNEIDELEERIQQKDISEEAQEKLERELKKLKMMSPMSAEATVVRNYIDWVLSLPWGEYTEDRLDVKVAEETLEADHYGLEKPKDRILEYLAVKALIRKPRGPILCLVGPPGVGKTSLGRSIAKAINRKFVRLSLGGVRDEAEIRGHRRTYIGALPGKIIQSLRKAGSSNPVLLLDEVDKMSTDFRGDPSSALLEVLDPEQNATFNDHYLDLDYDLSDVMFLCTANNLGQIPAPLRDRMEIIQIPGYTDYEKLQISRHYLVPKQLENNGIDDVDVHFTESAISQIINHYTREAGVRNLEREIGTVCRKIARKVVEDGKDQSFNVNARAVTHYLGHHKFTQGRIEERDEVGMTNGVAWTQYGGVMLVSEVTVMPGKGKFIITGKLGDVMQESAQAAMSYVRSRAMNLGLSPDFHQKVDLHIHFPEGALPKDGPSAGITMATSIVSALTRIPVQHDVAMTGEITLRGRVLPIGGLKEKVIAAHRGGIRKVIAPMENKRDWPEVPKKVRKQLEVVWVEHMDEVLAHALRLEDREAFQEALKQPLLPPDIMLNPPTGSGDGATPVH</sequence>
<dbReference type="AlphaFoldDB" id="A0A5C6XBE0"/>
<dbReference type="GO" id="GO:0006515">
    <property type="term" value="P:protein quality control for misfolded or incompletely synthesized proteins"/>
    <property type="evidence" value="ECO:0007669"/>
    <property type="project" value="UniProtKB-UniRule"/>
</dbReference>
<dbReference type="Proteomes" id="UP000321412">
    <property type="component" value="Unassembled WGS sequence"/>
</dbReference>
<dbReference type="Gene3D" id="2.30.130.40">
    <property type="entry name" value="LON domain-like"/>
    <property type="match status" value="1"/>
</dbReference>
<name>A0A5C6XBE0_9DELT</name>
<dbReference type="SMART" id="SM00382">
    <property type="entry name" value="AAA"/>
    <property type="match status" value="1"/>
</dbReference>
<dbReference type="PRINTS" id="PR00830">
    <property type="entry name" value="ENDOLAPTASE"/>
</dbReference>
<dbReference type="SUPFAM" id="SSF52540">
    <property type="entry name" value="P-loop containing nucleoside triphosphate hydrolases"/>
    <property type="match status" value="1"/>
</dbReference>
<evidence type="ECO:0000313" key="21">
    <source>
        <dbReference type="Proteomes" id="UP000321412"/>
    </source>
</evidence>
<dbReference type="Gene3D" id="1.10.8.60">
    <property type="match status" value="1"/>
</dbReference>
<comment type="similarity">
    <text evidence="10 11 14 15">Belongs to the peptidase S16 family.</text>
</comment>
<dbReference type="InterPro" id="IPR003959">
    <property type="entry name" value="ATPase_AAA_core"/>
</dbReference>
<keyword evidence="7 10" id="KW-0067">ATP-binding</keyword>
<dbReference type="InterPro" id="IPR046336">
    <property type="entry name" value="Lon_prtase_N_sf"/>
</dbReference>
<evidence type="ECO:0000256" key="15">
    <source>
        <dbReference type="RuleBase" id="RU000591"/>
    </source>
</evidence>
<dbReference type="CDD" id="cd19500">
    <property type="entry name" value="RecA-like_Lon"/>
    <property type="match status" value="1"/>
</dbReference>
<dbReference type="EC" id="3.4.21.53" evidence="10 11"/>
<evidence type="ECO:0000256" key="2">
    <source>
        <dbReference type="ARBA" id="ARBA00022490"/>
    </source>
</evidence>
<comment type="catalytic activity">
    <reaction evidence="9 10 11 14">
        <text>Hydrolysis of proteins in presence of ATP.</text>
        <dbReference type="EC" id="3.4.21.53"/>
    </reaction>
</comment>
<dbReference type="InterPro" id="IPR027543">
    <property type="entry name" value="Lon_bac"/>
</dbReference>
<evidence type="ECO:0000313" key="20">
    <source>
        <dbReference type="EMBL" id="TXD34434.1"/>
    </source>
</evidence>
<dbReference type="Gene3D" id="1.20.5.5270">
    <property type="match status" value="1"/>
</dbReference>
<evidence type="ECO:0000256" key="17">
    <source>
        <dbReference type="SAM" id="MobiDB-lite"/>
    </source>
</evidence>
<evidence type="ECO:0000256" key="10">
    <source>
        <dbReference type="HAMAP-Rule" id="MF_01973"/>
    </source>
</evidence>
<dbReference type="InterPro" id="IPR003593">
    <property type="entry name" value="AAA+_ATPase"/>
</dbReference>
<dbReference type="FunFam" id="3.40.50.300:FF:000021">
    <property type="entry name" value="Lon protease homolog"/>
    <property type="match status" value="1"/>
</dbReference>
<evidence type="ECO:0000256" key="1">
    <source>
        <dbReference type="ARBA" id="ARBA00004496"/>
    </source>
</evidence>
<accession>A0A5C6XBE0</accession>
<keyword evidence="8 10" id="KW-0346">Stress response</keyword>
<comment type="caution">
    <text evidence="20">The sequence shown here is derived from an EMBL/GenBank/DDBJ whole genome shotgun (WGS) entry which is preliminary data.</text>
</comment>
<reference evidence="20 21" key="1">
    <citation type="submission" date="2019-08" db="EMBL/GenBank/DDBJ databases">
        <title>Bradymonadales sp. TMQ4.</title>
        <authorList>
            <person name="Liang Q."/>
        </authorList>
    </citation>
    <scope>NUCLEOTIDE SEQUENCE [LARGE SCALE GENOMIC DNA]</scope>
    <source>
        <strain evidence="20 21">TMQ4</strain>
    </source>
</reference>
<dbReference type="Pfam" id="PF05362">
    <property type="entry name" value="Lon_C"/>
    <property type="match status" value="1"/>
</dbReference>
<dbReference type="PANTHER" id="PTHR10046">
    <property type="entry name" value="ATP DEPENDENT LON PROTEASE FAMILY MEMBER"/>
    <property type="match status" value="1"/>
</dbReference>
<feature type="coiled-coil region" evidence="16">
    <location>
        <begin position="251"/>
        <end position="288"/>
    </location>
</feature>
<dbReference type="SUPFAM" id="SSF54211">
    <property type="entry name" value="Ribosomal protein S5 domain 2-like"/>
    <property type="match status" value="1"/>
</dbReference>
<evidence type="ECO:0000256" key="16">
    <source>
        <dbReference type="SAM" id="Coils"/>
    </source>
</evidence>
<feature type="region of interest" description="Disordered" evidence="17">
    <location>
        <begin position="797"/>
        <end position="816"/>
    </location>
</feature>
<feature type="domain" description="Lon N-terminal" evidence="19">
    <location>
        <begin position="17"/>
        <end position="211"/>
    </location>
</feature>
<dbReference type="Gene3D" id="3.30.230.10">
    <property type="match status" value="1"/>
</dbReference>
<dbReference type="InterPro" id="IPR054594">
    <property type="entry name" value="Lon_lid"/>
</dbReference>
<dbReference type="EMBL" id="VOSM01000013">
    <property type="protein sequence ID" value="TXD34434.1"/>
    <property type="molecule type" value="Genomic_DNA"/>
</dbReference>
<dbReference type="FunFam" id="1.20.5.5270:FF:000002">
    <property type="entry name" value="Lon protease homolog"/>
    <property type="match status" value="1"/>
</dbReference>
<dbReference type="HAMAP" id="MF_01973">
    <property type="entry name" value="lon_bact"/>
    <property type="match status" value="1"/>
</dbReference>
<keyword evidence="5 10" id="KW-0378">Hydrolase</keyword>
<evidence type="ECO:0000256" key="11">
    <source>
        <dbReference type="PIRNR" id="PIRNR001174"/>
    </source>
</evidence>
<evidence type="ECO:0000256" key="3">
    <source>
        <dbReference type="ARBA" id="ARBA00022670"/>
    </source>
</evidence>
<dbReference type="GO" id="GO:0043565">
    <property type="term" value="F:sequence-specific DNA binding"/>
    <property type="evidence" value="ECO:0007669"/>
    <property type="project" value="UniProtKB-UniRule"/>
</dbReference>
<dbReference type="Gene3D" id="3.40.50.300">
    <property type="entry name" value="P-loop containing nucleotide triphosphate hydrolases"/>
    <property type="match status" value="1"/>
</dbReference>
<dbReference type="InterPro" id="IPR015947">
    <property type="entry name" value="PUA-like_sf"/>
</dbReference>
<evidence type="ECO:0000259" key="18">
    <source>
        <dbReference type="PROSITE" id="PS51786"/>
    </source>
</evidence>
<dbReference type="InterPro" id="IPR008269">
    <property type="entry name" value="Lon_proteolytic"/>
</dbReference>
<dbReference type="GO" id="GO:0005524">
    <property type="term" value="F:ATP binding"/>
    <property type="evidence" value="ECO:0007669"/>
    <property type="project" value="UniProtKB-UniRule"/>
</dbReference>
<proteinExistence type="evidence at transcript level"/>